<gene>
    <name evidence="2" type="ORF">SAMN02745243_02585</name>
</gene>
<accession>A0A1M6R253</accession>
<dbReference type="STRING" id="1121950.SAMN02745243_02585"/>
<protein>
    <submittedName>
        <fullName evidence="2">Uncharacterized protein</fullName>
    </submittedName>
</protein>
<keyword evidence="3" id="KW-1185">Reference proteome</keyword>
<organism evidence="2 3">
    <name type="scientific">Hespellia stercorisuis DSM 15480</name>
    <dbReference type="NCBI Taxonomy" id="1121950"/>
    <lineage>
        <taxon>Bacteria</taxon>
        <taxon>Bacillati</taxon>
        <taxon>Bacillota</taxon>
        <taxon>Clostridia</taxon>
        <taxon>Lachnospirales</taxon>
        <taxon>Lachnospiraceae</taxon>
        <taxon>Hespellia</taxon>
    </lineage>
</organism>
<dbReference type="Proteomes" id="UP000184301">
    <property type="component" value="Unassembled WGS sequence"/>
</dbReference>
<dbReference type="OrthoDB" id="2084061at2"/>
<name>A0A1M6R253_9FIRM</name>
<proteinExistence type="predicted"/>
<evidence type="ECO:0000256" key="1">
    <source>
        <dbReference type="SAM" id="Phobius"/>
    </source>
</evidence>
<dbReference type="AlphaFoldDB" id="A0A1M6R253"/>
<sequence length="143" mass="15912">MKKLKNKKGFSTIELLCTSFIAVFVIFLLILAFLWYRKQVRMGDDQMLVNTAESVASLNTVGGDCVVRSCGGGNCVHLTSKGYVGYFDHPTNSIYGEKKSGYNEYKVMKIGDKKYYGDPGTMVIKVVSRDGELTLSWVKGDNN</sequence>
<evidence type="ECO:0000313" key="3">
    <source>
        <dbReference type="Proteomes" id="UP000184301"/>
    </source>
</evidence>
<evidence type="ECO:0000313" key="2">
    <source>
        <dbReference type="EMBL" id="SHK26522.1"/>
    </source>
</evidence>
<keyword evidence="1" id="KW-1133">Transmembrane helix</keyword>
<dbReference type="EMBL" id="FQZY01000039">
    <property type="protein sequence ID" value="SHK26522.1"/>
    <property type="molecule type" value="Genomic_DNA"/>
</dbReference>
<keyword evidence="1" id="KW-0812">Transmembrane</keyword>
<keyword evidence="1" id="KW-0472">Membrane</keyword>
<feature type="transmembrane region" description="Helical" evidence="1">
    <location>
        <begin position="12"/>
        <end position="36"/>
    </location>
</feature>
<dbReference type="RefSeq" id="WP_073111120.1">
    <property type="nucleotide sequence ID" value="NZ_FQZY01000039.1"/>
</dbReference>
<reference evidence="2 3" key="1">
    <citation type="submission" date="2016-11" db="EMBL/GenBank/DDBJ databases">
        <authorList>
            <person name="Jaros S."/>
            <person name="Januszkiewicz K."/>
            <person name="Wedrychowicz H."/>
        </authorList>
    </citation>
    <scope>NUCLEOTIDE SEQUENCE [LARGE SCALE GENOMIC DNA]</scope>
    <source>
        <strain evidence="2 3">DSM 15480</strain>
    </source>
</reference>